<dbReference type="Proteomes" id="UP001054837">
    <property type="component" value="Unassembled WGS sequence"/>
</dbReference>
<protein>
    <submittedName>
        <fullName evidence="2">Uncharacterized protein</fullName>
    </submittedName>
</protein>
<dbReference type="EMBL" id="BPLQ01009046">
    <property type="protein sequence ID" value="GIY41337.1"/>
    <property type="molecule type" value="Genomic_DNA"/>
</dbReference>
<feature type="coiled-coil region" evidence="1">
    <location>
        <begin position="16"/>
        <end position="50"/>
    </location>
</feature>
<evidence type="ECO:0000313" key="2">
    <source>
        <dbReference type="EMBL" id="GIY41337.1"/>
    </source>
</evidence>
<proteinExistence type="predicted"/>
<organism evidence="2 3">
    <name type="scientific">Caerostris darwini</name>
    <dbReference type="NCBI Taxonomy" id="1538125"/>
    <lineage>
        <taxon>Eukaryota</taxon>
        <taxon>Metazoa</taxon>
        <taxon>Ecdysozoa</taxon>
        <taxon>Arthropoda</taxon>
        <taxon>Chelicerata</taxon>
        <taxon>Arachnida</taxon>
        <taxon>Araneae</taxon>
        <taxon>Araneomorphae</taxon>
        <taxon>Entelegynae</taxon>
        <taxon>Araneoidea</taxon>
        <taxon>Araneidae</taxon>
        <taxon>Caerostris</taxon>
    </lineage>
</organism>
<dbReference type="AlphaFoldDB" id="A0AAV4T9D1"/>
<comment type="caution">
    <text evidence="2">The sequence shown here is derived from an EMBL/GenBank/DDBJ whole genome shotgun (WGS) entry which is preliminary data.</text>
</comment>
<sequence length="364" mass="42136">MKRTHSECDEEDETTKRKKECDMEVLQEMQEKLTQKNNEVNAEMECAKQKYYISYFKKVIEKLPISKDIIDVSTISESIQGFSKVYSICQTCVNAEIQLKKLMALNSIYDMIFNLSSKVIHDKAIIPYLSSLIPKEVLMNAFSVFQTDLNEKEDDDTNKLHCVSYLIQDEIEKKETLKIPNPIYNRFTKQITALEKIGKGMCDRECLPNCKFFVQSCGGVCPVCRKYCRNQNNSKWWCIQNIKVYSTDELKNADYTFVEKMFQNSNVAIVRLSITNTYNFGNLAKIGGIIKYIIFVPESLLRPEEKVSNEILTLASTHFVPQNLPENNIILPENNIDKDNDIMALPYGYENKMVNNEEFDVKVQ</sequence>
<keyword evidence="1" id="KW-0175">Coiled coil</keyword>
<reference evidence="2 3" key="1">
    <citation type="submission" date="2021-06" db="EMBL/GenBank/DDBJ databases">
        <title>Caerostris darwini draft genome.</title>
        <authorList>
            <person name="Kono N."/>
            <person name="Arakawa K."/>
        </authorList>
    </citation>
    <scope>NUCLEOTIDE SEQUENCE [LARGE SCALE GENOMIC DNA]</scope>
</reference>
<keyword evidence="3" id="KW-1185">Reference proteome</keyword>
<name>A0AAV4T9D1_9ARAC</name>
<evidence type="ECO:0000256" key="1">
    <source>
        <dbReference type="SAM" id="Coils"/>
    </source>
</evidence>
<evidence type="ECO:0000313" key="3">
    <source>
        <dbReference type="Proteomes" id="UP001054837"/>
    </source>
</evidence>
<accession>A0AAV4T9D1</accession>
<gene>
    <name evidence="2" type="primary">AVEN_15696_1</name>
    <name evidence="2" type="ORF">CDAR_66721</name>
</gene>